<evidence type="ECO:0000313" key="1">
    <source>
        <dbReference type="EMBL" id="CAC5417506.1"/>
    </source>
</evidence>
<proteinExistence type="predicted"/>
<name>A0A6J8EBZ6_MYTCO</name>
<sequence>MYRDPSCSDMCQNRMSDSYVSRGLACLYCDRAVNITDCLTQIASCQDGIEECFLDWTVLPDLTAVFTAGCRSKQVCNLISSAFGKRESKRTVGCSQCCNSPPNSRLIPCNGYLCKQAPVAEGKSCGICDRVSDQKDCSVDQACQPSEVCIVQTLFTGGLLKYELGCEQKTICDKILREYKSTHTKVFPAGKRADHGSLVLCMACCDGISCNKDYCRNVLKPKPATTLLFVDEY</sequence>
<accession>A0A6J8EBZ6</accession>
<evidence type="ECO:0000313" key="2">
    <source>
        <dbReference type="Proteomes" id="UP000507470"/>
    </source>
</evidence>
<dbReference type="Proteomes" id="UP000507470">
    <property type="component" value="Unassembled WGS sequence"/>
</dbReference>
<keyword evidence="2" id="KW-1185">Reference proteome</keyword>
<dbReference type="OrthoDB" id="6093980at2759"/>
<protein>
    <submittedName>
        <fullName evidence="1">Uncharacterized protein</fullName>
    </submittedName>
</protein>
<reference evidence="1 2" key="1">
    <citation type="submission" date="2020-06" db="EMBL/GenBank/DDBJ databases">
        <authorList>
            <person name="Li R."/>
            <person name="Bekaert M."/>
        </authorList>
    </citation>
    <scope>NUCLEOTIDE SEQUENCE [LARGE SCALE GENOMIC DNA]</scope>
    <source>
        <strain evidence="2">wild</strain>
    </source>
</reference>
<dbReference type="AlphaFoldDB" id="A0A6J8EBZ6"/>
<gene>
    <name evidence="1" type="ORF">MCOR_50002</name>
</gene>
<dbReference type="EMBL" id="CACVKT020008753">
    <property type="protein sequence ID" value="CAC5417506.1"/>
    <property type="molecule type" value="Genomic_DNA"/>
</dbReference>
<organism evidence="1 2">
    <name type="scientific">Mytilus coruscus</name>
    <name type="common">Sea mussel</name>
    <dbReference type="NCBI Taxonomy" id="42192"/>
    <lineage>
        <taxon>Eukaryota</taxon>
        <taxon>Metazoa</taxon>
        <taxon>Spiralia</taxon>
        <taxon>Lophotrochozoa</taxon>
        <taxon>Mollusca</taxon>
        <taxon>Bivalvia</taxon>
        <taxon>Autobranchia</taxon>
        <taxon>Pteriomorphia</taxon>
        <taxon>Mytilida</taxon>
        <taxon>Mytiloidea</taxon>
        <taxon>Mytilidae</taxon>
        <taxon>Mytilinae</taxon>
        <taxon>Mytilus</taxon>
    </lineage>
</organism>